<dbReference type="Pfam" id="PF00687">
    <property type="entry name" value="Ribosomal_L1"/>
    <property type="match status" value="1"/>
</dbReference>
<dbReference type="InterPro" id="IPR016095">
    <property type="entry name" value="Ribosomal_uL1_3-a/b-sand"/>
</dbReference>
<protein>
    <recommendedName>
        <fullName evidence="4">Ribosomal protein L1</fullName>
    </recommendedName>
</protein>
<reference evidence="2" key="1">
    <citation type="submission" date="2022-11" db="EMBL/GenBank/DDBJ databases">
        <authorList>
            <person name="Morgan W.R."/>
            <person name="Tartar A."/>
        </authorList>
    </citation>
    <scope>NUCLEOTIDE SEQUENCE</scope>
    <source>
        <strain evidence="2">ARSEF 373</strain>
    </source>
</reference>
<accession>A0AAV2YP85</accession>
<organism evidence="2 3">
    <name type="scientific">Lagenidium giganteum</name>
    <dbReference type="NCBI Taxonomy" id="4803"/>
    <lineage>
        <taxon>Eukaryota</taxon>
        <taxon>Sar</taxon>
        <taxon>Stramenopiles</taxon>
        <taxon>Oomycota</taxon>
        <taxon>Peronosporomycetes</taxon>
        <taxon>Pythiales</taxon>
        <taxon>Pythiaceae</taxon>
    </lineage>
</organism>
<dbReference type="Proteomes" id="UP001146120">
    <property type="component" value="Unassembled WGS sequence"/>
</dbReference>
<dbReference type="InterPro" id="IPR028364">
    <property type="entry name" value="Ribosomal_uL1/biogenesis"/>
</dbReference>
<dbReference type="EMBL" id="DAKRPA010000214">
    <property type="protein sequence ID" value="DAZ95184.1"/>
    <property type="molecule type" value="Genomic_DNA"/>
</dbReference>
<dbReference type="SUPFAM" id="SSF56808">
    <property type="entry name" value="Ribosomal protein L1"/>
    <property type="match status" value="1"/>
</dbReference>
<dbReference type="AlphaFoldDB" id="A0AAV2YP85"/>
<sequence>MSSGMAAPKRGLRNPLDDAQVRKAVVALKKLMEVQESKQTKQQLLANPPAISCIITRKIVPGKSSLKPIQIDLPHSVLGAANDVEMCLFVKDTDKERIKKALKEEPVPGLAKVMTLKKLKKEFSTFEDKRALAGAYGMFLVDDRILPYMKTPLGTKFFVKKKQPIPVRISRKEVSAAIRAVFHRTTMFVSTGACTNVKVAHVGMSLDEIVTNIIVGMNNCAAHISKGWLGIQSISIKTPDSVSHPIYNALAKTAALPAMSKQTALQKRKLEEEEGQEGDAADGTVDGQTERANKKARVGTKATASKSRKKASSKA</sequence>
<name>A0AAV2YP85_9STRA</name>
<dbReference type="InterPro" id="IPR023674">
    <property type="entry name" value="Ribosomal_uL1-like"/>
</dbReference>
<evidence type="ECO:0008006" key="4">
    <source>
        <dbReference type="Google" id="ProtNLM"/>
    </source>
</evidence>
<reference evidence="2" key="2">
    <citation type="journal article" date="2023" name="Microbiol Resour">
        <title>Decontamination and Annotation of the Draft Genome Sequence of the Oomycete Lagenidium giganteum ARSEF 373.</title>
        <authorList>
            <person name="Morgan W.R."/>
            <person name="Tartar A."/>
        </authorList>
    </citation>
    <scope>NUCLEOTIDE SEQUENCE</scope>
    <source>
        <strain evidence="2">ARSEF 373</strain>
    </source>
</reference>
<proteinExistence type="predicted"/>
<dbReference type="Gene3D" id="3.40.50.790">
    <property type="match status" value="1"/>
</dbReference>
<evidence type="ECO:0000256" key="1">
    <source>
        <dbReference type="SAM" id="MobiDB-lite"/>
    </source>
</evidence>
<comment type="caution">
    <text evidence="2">The sequence shown here is derived from an EMBL/GenBank/DDBJ whole genome shotgun (WGS) entry which is preliminary data.</text>
</comment>
<evidence type="ECO:0000313" key="2">
    <source>
        <dbReference type="EMBL" id="DAZ95184.1"/>
    </source>
</evidence>
<feature type="compositionally biased region" description="Basic residues" evidence="1">
    <location>
        <begin position="306"/>
        <end position="315"/>
    </location>
</feature>
<keyword evidence="3" id="KW-1185">Reference proteome</keyword>
<dbReference type="CDD" id="cd00403">
    <property type="entry name" value="Ribosomal_L1"/>
    <property type="match status" value="1"/>
</dbReference>
<evidence type="ECO:0000313" key="3">
    <source>
        <dbReference type="Proteomes" id="UP001146120"/>
    </source>
</evidence>
<gene>
    <name evidence="2" type="ORF">N0F65_013029</name>
</gene>
<feature type="region of interest" description="Disordered" evidence="1">
    <location>
        <begin position="265"/>
        <end position="315"/>
    </location>
</feature>